<comment type="caution">
    <text evidence="1">The sequence shown here is derived from an EMBL/GenBank/DDBJ whole genome shotgun (WGS) entry which is preliminary data.</text>
</comment>
<evidence type="ECO:0000313" key="1">
    <source>
        <dbReference type="EMBL" id="GAA4290329.1"/>
    </source>
</evidence>
<dbReference type="SUPFAM" id="SSF48452">
    <property type="entry name" value="TPR-like"/>
    <property type="match status" value="1"/>
</dbReference>
<dbReference type="InterPro" id="IPR011990">
    <property type="entry name" value="TPR-like_helical_dom_sf"/>
</dbReference>
<dbReference type="EMBL" id="BAABGF010000041">
    <property type="protein sequence ID" value="GAA4290329.1"/>
    <property type="molecule type" value="Genomic_DNA"/>
</dbReference>
<evidence type="ECO:0008006" key="3">
    <source>
        <dbReference type="Google" id="ProtNLM"/>
    </source>
</evidence>
<name>A0ABP8EZD4_9MYCO</name>
<organism evidence="1 2">
    <name type="scientific">Mycobacterium paraffinicum</name>
    <dbReference type="NCBI Taxonomy" id="53378"/>
    <lineage>
        <taxon>Bacteria</taxon>
        <taxon>Bacillati</taxon>
        <taxon>Actinomycetota</taxon>
        <taxon>Actinomycetes</taxon>
        <taxon>Mycobacteriales</taxon>
        <taxon>Mycobacteriaceae</taxon>
        <taxon>Mycobacterium</taxon>
    </lineage>
</organism>
<evidence type="ECO:0000313" key="2">
    <source>
        <dbReference type="Proteomes" id="UP001501417"/>
    </source>
</evidence>
<dbReference type="Proteomes" id="UP001501417">
    <property type="component" value="Unassembled WGS sequence"/>
</dbReference>
<sequence>MSYFGEAFLGSAYLFVGRPERYLELCRAQVRRSGDANTFGRANLAFALAVCGSADEAMAIADGLIDAAEANGNPWVLAYVLFVYGYAVRTTDPGRALAALHRSLLVARDSGNRFYETQFPYWAAGLMAEQGGPWAALDHLAVAIRSNHESGNIGMMYNALAVFAVFLNRLGRHEPASTIAGLAAVSPMAATTLPELGEMIAVLRKVLGDQTYESLARKGEVMTTADIVTYAYDQIDKIRTDFERPR</sequence>
<keyword evidence="2" id="KW-1185">Reference proteome</keyword>
<proteinExistence type="predicted"/>
<accession>A0ABP8EZD4</accession>
<gene>
    <name evidence="1" type="ORF">GCM10023161_34770</name>
</gene>
<protein>
    <recommendedName>
        <fullName evidence="3">MalT-like TPR region domain-containing protein</fullName>
    </recommendedName>
</protein>
<reference evidence="2" key="1">
    <citation type="journal article" date="2019" name="Int. J. Syst. Evol. Microbiol.">
        <title>The Global Catalogue of Microorganisms (GCM) 10K type strain sequencing project: providing services to taxonomists for standard genome sequencing and annotation.</title>
        <authorList>
            <consortium name="The Broad Institute Genomics Platform"/>
            <consortium name="The Broad Institute Genome Sequencing Center for Infectious Disease"/>
            <person name="Wu L."/>
            <person name="Ma J."/>
        </authorList>
    </citation>
    <scope>NUCLEOTIDE SEQUENCE [LARGE SCALE GENOMIC DNA]</scope>
    <source>
        <strain evidence="2">JCM 17782</strain>
    </source>
</reference>